<organism evidence="2 3">
    <name type="scientific">Hypholoma sublateritium (strain FD-334 SS-4)</name>
    <dbReference type="NCBI Taxonomy" id="945553"/>
    <lineage>
        <taxon>Eukaryota</taxon>
        <taxon>Fungi</taxon>
        <taxon>Dikarya</taxon>
        <taxon>Basidiomycota</taxon>
        <taxon>Agaricomycotina</taxon>
        <taxon>Agaricomycetes</taxon>
        <taxon>Agaricomycetidae</taxon>
        <taxon>Agaricales</taxon>
        <taxon>Agaricineae</taxon>
        <taxon>Strophariaceae</taxon>
        <taxon>Hypholoma</taxon>
    </lineage>
</organism>
<dbReference type="AlphaFoldDB" id="A0A0D2NKX5"/>
<name>A0A0D2NKX5_HYPSF</name>
<sequence length="173" mass="18997">MQPSGDGRQGYQPSPQPPMPYHAWNEIQHDSGIIEKDPYMAVGDILSHIGNTTDSHVLQTAVSSEYLHVLRTALSSGEVGRLAILSNPEAQDNLIRAALKECQLAAEGPDPQETVFEVLMETLSIFETAPNDHEKAEVHVAGLLTVLEAFLKLDPPLNSIPSTRYTRLKDTIM</sequence>
<accession>A0A0D2NKX5</accession>
<evidence type="ECO:0000313" key="2">
    <source>
        <dbReference type="EMBL" id="KJA17201.1"/>
    </source>
</evidence>
<protein>
    <submittedName>
        <fullName evidence="2">Uncharacterized protein</fullName>
    </submittedName>
</protein>
<reference evidence="3" key="1">
    <citation type="submission" date="2014-04" db="EMBL/GenBank/DDBJ databases">
        <title>Evolutionary Origins and Diversification of the Mycorrhizal Mutualists.</title>
        <authorList>
            <consortium name="DOE Joint Genome Institute"/>
            <consortium name="Mycorrhizal Genomics Consortium"/>
            <person name="Kohler A."/>
            <person name="Kuo A."/>
            <person name="Nagy L.G."/>
            <person name="Floudas D."/>
            <person name="Copeland A."/>
            <person name="Barry K.W."/>
            <person name="Cichocki N."/>
            <person name="Veneault-Fourrey C."/>
            <person name="LaButti K."/>
            <person name="Lindquist E.A."/>
            <person name="Lipzen A."/>
            <person name="Lundell T."/>
            <person name="Morin E."/>
            <person name="Murat C."/>
            <person name="Riley R."/>
            <person name="Ohm R."/>
            <person name="Sun H."/>
            <person name="Tunlid A."/>
            <person name="Henrissat B."/>
            <person name="Grigoriev I.V."/>
            <person name="Hibbett D.S."/>
            <person name="Martin F."/>
        </authorList>
    </citation>
    <scope>NUCLEOTIDE SEQUENCE [LARGE SCALE GENOMIC DNA]</scope>
    <source>
        <strain evidence="3">FD-334 SS-4</strain>
    </source>
</reference>
<evidence type="ECO:0000313" key="3">
    <source>
        <dbReference type="Proteomes" id="UP000054270"/>
    </source>
</evidence>
<evidence type="ECO:0000256" key="1">
    <source>
        <dbReference type="SAM" id="MobiDB-lite"/>
    </source>
</evidence>
<feature type="region of interest" description="Disordered" evidence="1">
    <location>
        <begin position="1"/>
        <end position="23"/>
    </location>
</feature>
<keyword evidence="3" id="KW-1185">Reference proteome</keyword>
<dbReference type="EMBL" id="KN817607">
    <property type="protein sequence ID" value="KJA17201.1"/>
    <property type="molecule type" value="Genomic_DNA"/>
</dbReference>
<gene>
    <name evidence="2" type="ORF">HYPSUDRAFT_1041007</name>
</gene>
<proteinExistence type="predicted"/>
<dbReference type="Proteomes" id="UP000054270">
    <property type="component" value="Unassembled WGS sequence"/>
</dbReference>